<reference evidence="1 2" key="1">
    <citation type="submission" date="2024-01" db="EMBL/GenBank/DDBJ databases">
        <title>Genome assemblies of Stephania.</title>
        <authorList>
            <person name="Yang L."/>
        </authorList>
    </citation>
    <scope>NUCLEOTIDE SEQUENCE [LARGE SCALE GENOMIC DNA]</scope>
    <source>
        <strain evidence="1">JXDWG</strain>
        <tissue evidence="1">Leaf</tissue>
    </source>
</reference>
<dbReference type="EMBL" id="JBBNAG010000010">
    <property type="protein sequence ID" value="KAK9100316.1"/>
    <property type="molecule type" value="Genomic_DNA"/>
</dbReference>
<evidence type="ECO:0000313" key="2">
    <source>
        <dbReference type="Proteomes" id="UP001419268"/>
    </source>
</evidence>
<dbReference type="AlphaFoldDB" id="A0AAP0EW97"/>
<dbReference type="Proteomes" id="UP001419268">
    <property type="component" value="Unassembled WGS sequence"/>
</dbReference>
<name>A0AAP0EW97_9MAGN</name>
<evidence type="ECO:0000313" key="1">
    <source>
        <dbReference type="EMBL" id="KAK9100316.1"/>
    </source>
</evidence>
<organism evidence="1 2">
    <name type="scientific">Stephania cephalantha</name>
    <dbReference type="NCBI Taxonomy" id="152367"/>
    <lineage>
        <taxon>Eukaryota</taxon>
        <taxon>Viridiplantae</taxon>
        <taxon>Streptophyta</taxon>
        <taxon>Embryophyta</taxon>
        <taxon>Tracheophyta</taxon>
        <taxon>Spermatophyta</taxon>
        <taxon>Magnoliopsida</taxon>
        <taxon>Ranunculales</taxon>
        <taxon>Menispermaceae</taxon>
        <taxon>Menispermoideae</taxon>
        <taxon>Cissampelideae</taxon>
        <taxon>Stephania</taxon>
    </lineage>
</organism>
<keyword evidence="2" id="KW-1185">Reference proteome</keyword>
<gene>
    <name evidence="1" type="ORF">Scep_023746</name>
</gene>
<protein>
    <submittedName>
        <fullName evidence="1">Uncharacterized protein</fullName>
    </submittedName>
</protein>
<proteinExistence type="predicted"/>
<comment type="caution">
    <text evidence="1">The sequence shown here is derived from an EMBL/GenBank/DDBJ whole genome shotgun (WGS) entry which is preliminary data.</text>
</comment>
<accession>A0AAP0EW97</accession>
<sequence length="99" mass="11504">MASVAHGTQWVKDRTGLLGRRLPTWRPRDLGPLHNRYKRPFVVFGCHAHLDSLAHLGLLECLVWLMSLICLHNCYYHPHDLGKVNKKTQLSKMDKYITK</sequence>